<keyword evidence="2" id="KW-1185">Reference proteome</keyword>
<evidence type="ECO:0000313" key="1">
    <source>
        <dbReference type="EMBL" id="KAI3816279.1"/>
    </source>
</evidence>
<comment type="caution">
    <text evidence="1">The sequence shown here is derived from an EMBL/GenBank/DDBJ whole genome shotgun (WGS) entry which is preliminary data.</text>
</comment>
<dbReference type="EMBL" id="CM042022">
    <property type="protein sequence ID" value="KAI3816279.1"/>
    <property type="molecule type" value="Genomic_DNA"/>
</dbReference>
<gene>
    <name evidence="1" type="ORF">L1987_15972</name>
</gene>
<reference evidence="1 2" key="2">
    <citation type="journal article" date="2022" name="Mol. Ecol. Resour.">
        <title>The genomes of chicory, endive, great burdock and yacon provide insights into Asteraceae paleo-polyploidization history and plant inulin production.</title>
        <authorList>
            <person name="Fan W."/>
            <person name="Wang S."/>
            <person name="Wang H."/>
            <person name="Wang A."/>
            <person name="Jiang F."/>
            <person name="Liu H."/>
            <person name="Zhao H."/>
            <person name="Xu D."/>
            <person name="Zhang Y."/>
        </authorList>
    </citation>
    <scope>NUCLEOTIDE SEQUENCE [LARGE SCALE GENOMIC DNA]</scope>
    <source>
        <strain evidence="2">cv. Yunnan</strain>
        <tissue evidence="1">Leaves</tissue>
    </source>
</reference>
<name>A0ACB9J6Y9_9ASTR</name>
<reference evidence="2" key="1">
    <citation type="journal article" date="2022" name="Mol. Ecol. Resour.">
        <title>The genomes of chicory, endive, great burdock and yacon provide insights into Asteraceae palaeo-polyploidization history and plant inulin production.</title>
        <authorList>
            <person name="Fan W."/>
            <person name="Wang S."/>
            <person name="Wang H."/>
            <person name="Wang A."/>
            <person name="Jiang F."/>
            <person name="Liu H."/>
            <person name="Zhao H."/>
            <person name="Xu D."/>
            <person name="Zhang Y."/>
        </authorList>
    </citation>
    <scope>NUCLEOTIDE SEQUENCE [LARGE SCALE GENOMIC DNA]</scope>
    <source>
        <strain evidence="2">cv. Yunnan</strain>
    </source>
</reference>
<organism evidence="1 2">
    <name type="scientific">Smallanthus sonchifolius</name>
    <dbReference type="NCBI Taxonomy" id="185202"/>
    <lineage>
        <taxon>Eukaryota</taxon>
        <taxon>Viridiplantae</taxon>
        <taxon>Streptophyta</taxon>
        <taxon>Embryophyta</taxon>
        <taxon>Tracheophyta</taxon>
        <taxon>Spermatophyta</taxon>
        <taxon>Magnoliopsida</taxon>
        <taxon>eudicotyledons</taxon>
        <taxon>Gunneridae</taxon>
        <taxon>Pentapetalae</taxon>
        <taxon>asterids</taxon>
        <taxon>campanulids</taxon>
        <taxon>Asterales</taxon>
        <taxon>Asteraceae</taxon>
        <taxon>Asteroideae</taxon>
        <taxon>Heliantheae alliance</taxon>
        <taxon>Millerieae</taxon>
        <taxon>Smallanthus</taxon>
    </lineage>
</organism>
<sequence>MYKFDATIVDVDTGVDNPDWINEFLIENLSGRRAILRIKIDSYNLAPNFVRQVTVSKFLGDDISMVEKNKNTSNVGVSLVLATYAIDYAANRQHWMWLYNQVDLHAQRPKKSVSAYDIDGVAPICYANLAATLITQFMMLEDHFEASYGVTSTGAMPIPQLPKL</sequence>
<protein>
    <submittedName>
        <fullName evidence="1">Uncharacterized protein</fullName>
    </submittedName>
</protein>
<dbReference type="Proteomes" id="UP001056120">
    <property type="component" value="Linkage Group LG05"/>
</dbReference>
<accession>A0ACB9J6Y9</accession>
<proteinExistence type="predicted"/>
<evidence type="ECO:0000313" key="2">
    <source>
        <dbReference type="Proteomes" id="UP001056120"/>
    </source>
</evidence>